<dbReference type="GO" id="GO:0006313">
    <property type="term" value="P:DNA transposition"/>
    <property type="evidence" value="ECO:0007669"/>
    <property type="project" value="InterPro"/>
</dbReference>
<name>A0A2M8KXR9_9BACT</name>
<comment type="caution">
    <text evidence="1">The sequence shown here is derived from an EMBL/GenBank/DDBJ whole genome shotgun (WGS) entry which is preliminary data.</text>
</comment>
<proteinExistence type="predicted"/>
<dbReference type="InterPro" id="IPR002514">
    <property type="entry name" value="Transposase_8"/>
</dbReference>
<dbReference type="InterPro" id="IPR036388">
    <property type="entry name" value="WH-like_DNA-bd_sf"/>
</dbReference>
<dbReference type="Proteomes" id="UP000229098">
    <property type="component" value="Unassembled WGS sequence"/>
</dbReference>
<evidence type="ECO:0000313" key="2">
    <source>
        <dbReference type="Proteomes" id="UP000229098"/>
    </source>
</evidence>
<dbReference type="AlphaFoldDB" id="A0A2M8KXR9"/>
<evidence type="ECO:0000313" key="1">
    <source>
        <dbReference type="EMBL" id="PJE64726.1"/>
    </source>
</evidence>
<dbReference type="GO" id="GO:0004803">
    <property type="term" value="F:transposase activity"/>
    <property type="evidence" value="ECO:0007669"/>
    <property type="project" value="InterPro"/>
</dbReference>
<protein>
    <submittedName>
        <fullName evidence="1">Uncharacterized protein</fullName>
    </submittedName>
</protein>
<reference evidence="2" key="1">
    <citation type="submission" date="2017-09" db="EMBL/GenBank/DDBJ databases">
        <title>Depth-based differentiation of microbial function through sediment-hosted aquifers and enrichment of novel symbionts in the deep terrestrial subsurface.</title>
        <authorList>
            <person name="Probst A.J."/>
            <person name="Ladd B."/>
            <person name="Jarett J.K."/>
            <person name="Geller-Mcgrath D.E."/>
            <person name="Sieber C.M.K."/>
            <person name="Emerson J.B."/>
            <person name="Anantharaman K."/>
            <person name="Thomas B.C."/>
            <person name="Malmstrom R."/>
            <person name="Stieglmeier M."/>
            <person name="Klingl A."/>
            <person name="Woyke T."/>
            <person name="Ryan C.M."/>
            <person name="Banfield J.F."/>
        </authorList>
    </citation>
    <scope>NUCLEOTIDE SEQUENCE [LARGE SCALE GENOMIC DNA]</scope>
</reference>
<organism evidence="1 2">
    <name type="scientific">Candidatus Ryanbacteria bacterium CG10_big_fil_rev_8_21_14_0_10_43_42</name>
    <dbReference type="NCBI Taxonomy" id="1974864"/>
    <lineage>
        <taxon>Bacteria</taxon>
        <taxon>Candidatus Ryaniibacteriota</taxon>
    </lineage>
</organism>
<dbReference type="GO" id="GO:0003677">
    <property type="term" value="F:DNA binding"/>
    <property type="evidence" value="ECO:0007669"/>
    <property type="project" value="InterPro"/>
</dbReference>
<dbReference type="Gene3D" id="1.10.10.10">
    <property type="entry name" value="Winged helix-like DNA-binding domain superfamily/Winged helix DNA-binding domain"/>
    <property type="match status" value="1"/>
</dbReference>
<dbReference type="Pfam" id="PF01527">
    <property type="entry name" value="HTH_Tnp_1"/>
    <property type="match status" value="1"/>
</dbReference>
<accession>A0A2M8KXR9</accession>
<sequence length="88" mass="10042">MATRVSPEQRAKIISAIKDEGMSIPDAAKTFVITEDTIKKWLRKQTRNSHTSSTEVQRLKQENQELKAIIGEMILHQKMKKKSSFLSA</sequence>
<gene>
    <name evidence="1" type="ORF">COU90_00425</name>
</gene>
<dbReference type="EMBL" id="PFEF01000003">
    <property type="protein sequence ID" value="PJE64726.1"/>
    <property type="molecule type" value="Genomic_DNA"/>
</dbReference>
<dbReference type="SUPFAM" id="SSF46689">
    <property type="entry name" value="Homeodomain-like"/>
    <property type="match status" value="1"/>
</dbReference>
<dbReference type="InterPro" id="IPR009057">
    <property type="entry name" value="Homeodomain-like_sf"/>
</dbReference>